<dbReference type="RefSeq" id="WP_135648424.1">
    <property type="nucleotide sequence ID" value="NZ_RQGF01000012.1"/>
</dbReference>
<reference evidence="3" key="1">
    <citation type="journal article" date="2019" name="PLoS Negl. Trop. Dis.">
        <title>Revisiting the worldwide diversity of Leptospira species in the environment.</title>
        <authorList>
            <person name="Vincent A.T."/>
            <person name="Schiettekatte O."/>
            <person name="Bourhy P."/>
            <person name="Veyrier F.J."/>
            <person name="Picardeau M."/>
        </authorList>
    </citation>
    <scope>NUCLEOTIDE SEQUENCE [LARGE SCALE GENOMIC DNA]</scope>
    <source>
        <strain evidence="3">201702455</strain>
    </source>
</reference>
<keyword evidence="2" id="KW-0732">Signal</keyword>
<feature type="signal peptide" evidence="2">
    <location>
        <begin position="1"/>
        <end position="20"/>
    </location>
</feature>
<dbReference type="NCBIfam" id="NF033170">
    <property type="entry name" value="lipo_LIC13355"/>
    <property type="match status" value="1"/>
</dbReference>
<evidence type="ECO:0000256" key="2">
    <source>
        <dbReference type="SAM" id="SignalP"/>
    </source>
</evidence>
<keyword evidence="3" id="KW-0449">Lipoprotein</keyword>
<evidence type="ECO:0000313" key="4">
    <source>
        <dbReference type="Proteomes" id="UP000297762"/>
    </source>
</evidence>
<dbReference type="EMBL" id="RQGF01000012">
    <property type="protein sequence ID" value="TGL63338.1"/>
    <property type="molecule type" value="Genomic_DNA"/>
</dbReference>
<evidence type="ECO:0000256" key="1">
    <source>
        <dbReference type="SAM" id="MobiDB-lite"/>
    </source>
</evidence>
<evidence type="ECO:0000313" key="3">
    <source>
        <dbReference type="EMBL" id="TGL63338.1"/>
    </source>
</evidence>
<organism evidence="3 4">
    <name type="scientific">Leptospira sarikeiensis</name>
    <dbReference type="NCBI Taxonomy" id="2484943"/>
    <lineage>
        <taxon>Bacteria</taxon>
        <taxon>Pseudomonadati</taxon>
        <taxon>Spirochaetota</taxon>
        <taxon>Spirochaetia</taxon>
        <taxon>Leptospirales</taxon>
        <taxon>Leptospiraceae</taxon>
        <taxon>Leptospira</taxon>
    </lineage>
</organism>
<name>A0A4R9K9J0_9LEPT</name>
<comment type="caution">
    <text evidence="3">The sequence shown here is derived from an EMBL/GenBank/DDBJ whole genome shotgun (WGS) entry which is preliminary data.</text>
</comment>
<dbReference type="OrthoDB" id="344566at2"/>
<keyword evidence="4" id="KW-1185">Reference proteome</keyword>
<feature type="region of interest" description="Disordered" evidence="1">
    <location>
        <begin position="38"/>
        <end position="62"/>
    </location>
</feature>
<accession>A0A4R9K9J0</accession>
<gene>
    <name evidence="3" type="ORF">EHQ64_05095</name>
</gene>
<dbReference type="Proteomes" id="UP000297762">
    <property type="component" value="Unassembled WGS sequence"/>
</dbReference>
<feature type="chain" id="PRO_5020800108" evidence="2">
    <location>
        <begin position="21"/>
        <end position="299"/>
    </location>
</feature>
<proteinExistence type="predicted"/>
<dbReference type="AlphaFoldDB" id="A0A4R9K9J0"/>
<protein>
    <submittedName>
        <fullName evidence="3">LIC_13355 family lipoprotein</fullName>
    </submittedName>
</protein>
<sequence length="299" mass="32359">MKNRIFWICIFFLIFLQVNCEQGSSQTATEGLLALLNQPSKAGPENPGSGPEEPEQPTDPVQEGTWLADTVTEAPGHTGSGFQDKAKLINGVRGGGTGAGGTDVFSLQYSSTNTPPNDYVILEWSGSKITNGVGIDFIVFENGFKVGTTTNYFMDIIIVEVSNDLANWCGFNPDYVFSPETTYSKDPASWLRFAGRMPVLFHETNNNFGYDPALVFDTNNSGGDGFDLDNLSDVSNTAGGSGCTSVLKTELQSGFTYLRLSSASSNRWKNPDTNAIFVKEAISNGPDIDGVYARYKIAR</sequence>